<gene>
    <name evidence="15" type="ORF">AV649_08640</name>
</gene>
<sequence length="298" mass="35228">MLLYFILAHNSANQVINLINKLNHPGTSFVIHYDLNSEDAEFNILVEYFKAQNNVHFTNRIKCYWGDFSLVNATINCMITARDLNINFDYASLISGQHYPIKSNEYIMNFLNESNGQNYINFFELPSANWANQSGGLDRILYLHFNKHSRKKYSARKLLNKGTSYVLRSLNIKRKLPFEKFYGGSQWWCITKETCDYIIEFIIANKNSYEFFRYVLIPDELFFQTLILNSKKSFKIVNRNLNFIEWKTNISPSPEILNINHLEKILESSNLWGRKFDMDESEELMIELKKEEEKKKNV</sequence>
<evidence type="ECO:0000256" key="6">
    <source>
        <dbReference type="ARBA" id="ARBA00022723"/>
    </source>
</evidence>
<evidence type="ECO:0000256" key="3">
    <source>
        <dbReference type="ARBA" id="ARBA00022676"/>
    </source>
</evidence>
<evidence type="ECO:0000256" key="4">
    <source>
        <dbReference type="ARBA" id="ARBA00022679"/>
    </source>
</evidence>
<evidence type="ECO:0000256" key="10">
    <source>
        <dbReference type="ARBA" id="ARBA00023034"/>
    </source>
</evidence>
<keyword evidence="9" id="KW-1133">Transmembrane helix</keyword>
<evidence type="ECO:0000256" key="8">
    <source>
        <dbReference type="ARBA" id="ARBA00022968"/>
    </source>
</evidence>
<keyword evidence="7" id="KW-0256">Endoplasmic reticulum</keyword>
<evidence type="ECO:0000256" key="1">
    <source>
        <dbReference type="ARBA" id="ARBA00004323"/>
    </source>
</evidence>
<keyword evidence="4" id="KW-0808">Transferase</keyword>
<dbReference type="PANTHER" id="PTHR46025:SF3">
    <property type="entry name" value="XYLOSYLTRANSFERASE OXT"/>
    <property type="match status" value="1"/>
</dbReference>
<reference evidence="16" key="1">
    <citation type="submission" date="2016-01" db="EMBL/GenBank/DDBJ databases">
        <title>Whole genome sequencing of Bhargavaea cecembensis T14.</title>
        <authorList>
            <person name="Hong K.W."/>
        </authorList>
    </citation>
    <scope>NUCLEOTIDE SEQUENCE [LARGE SCALE GENOMIC DNA]</scope>
    <source>
        <strain evidence="16">M19</strain>
    </source>
</reference>
<dbReference type="OrthoDB" id="7943907at2"/>
<comment type="caution">
    <text evidence="15">The sequence shown here is derived from an EMBL/GenBank/DDBJ whole genome shotgun (WGS) entry which is preliminary data.</text>
</comment>
<name>A0A161T3M5_9BACI</name>
<dbReference type="GO" id="GO:0050650">
    <property type="term" value="P:chondroitin sulfate proteoglycan biosynthetic process"/>
    <property type="evidence" value="ECO:0007669"/>
    <property type="project" value="TreeGrafter"/>
</dbReference>
<keyword evidence="13" id="KW-0325">Glycoprotein</keyword>
<dbReference type="Proteomes" id="UP000076510">
    <property type="component" value="Unassembled WGS sequence"/>
</dbReference>
<evidence type="ECO:0000256" key="2">
    <source>
        <dbReference type="ARBA" id="ARBA00004648"/>
    </source>
</evidence>
<dbReference type="GO" id="GO:0030158">
    <property type="term" value="F:protein xylosyltransferase activity"/>
    <property type="evidence" value="ECO:0007669"/>
    <property type="project" value="InterPro"/>
</dbReference>
<dbReference type="AlphaFoldDB" id="A0A161T3M5"/>
<keyword evidence="10" id="KW-0333">Golgi apparatus</keyword>
<evidence type="ECO:0000256" key="13">
    <source>
        <dbReference type="ARBA" id="ARBA00023180"/>
    </source>
</evidence>
<keyword evidence="6" id="KW-0479">Metal-binding</keyword>
<proteinExistence type="predicted"/>
<dbReference type="PANTHER" id="PTHR46025">
    <property type="entry name" value="XYLOSYLTRANSFERASE OXT"/>
    <property type="match status" value="1"/>
</dbReference>
<evidence type="ECO:0000256" key="7">
    <source>
        <dbReference type="ARBA" id="ARBA00022824"/>
    </source>
</evidence>
<dbReference type="RefSeq" id="WP_063191911.1">
    <property type="nucleotide sequence ID" value="NZ_LQQY01000045.1"/>
</dbReference>
<dbReference type="GO" id="GO:0015012">
    <property type="term" value="P:heparan sulfate proteoglycan biosynthetic process"/>
    <property type="evidence" value="ECO:0007669"/>
    <property type="project" value="TreeGrafter"/>
</dbReference>
<evidence type="ECO:0000256" key="9">
    <source>
        <dbReference type="ARBA" id="ARBA00022989"/>
    </source>
</evidence>
<dbReference type="EMBL" id="LQQY01000045">
    <property type="protein sequence ID" value="KZE43900.1"/>
    <property type="molecule type" value="Genomic_DNA"/>
</dbReference>
<keyword evidence="8" id="KW-0735">Signal-anchor</keyword>
<evidence type="ECO:0000256" key="11">
    <source>
        <dbReference type="ARBA" id="ARBA00023136"/>
    </source>
</evidence>
<dbReference type="GO" id="GO:0016020">
    <property type="term" value="C:membrane"/>
    <property type="evidence" value="ECO:0007669"/>
    <property type="project" value="InterPro"/>
</dbReference>
<evidence type="ECO:0000256" key="5">
    <source>
        <dbReference type="ARBA" id="ARBA00022692"/>
    </source>
</evidence>
<keyword evidence="5" id="KW-0812">Transmembrane</keyword>
<dbReference type="InterPro" id="IPR003406">
    <property type="entry name" value="Glyco_trans_14"/>
</dbReference>
<keyword evidence="12" id="KW-1015">Disulfide bond</keyword>
<evidence type="ECO:0000256" key="12">
    <source>
        <dbReference type="ARBA" id="ARBA00023157"/>
    </source>
</evidence>
<comment type="subcellular location">
    <subcellularLocation>
        <location evidence="2">Endoplasmic reticulum membrane</location>
        <topology evidence="2">Single-pass type II membrane protein</topology>
    </subcellularLocation>
    <subcellularLocation>
        <location evidence="1">Golgi apparatus membrane</location>
        <topology evidence="1">Single-pass type II membrane protein</topology>
    </subcellularLocation>
</comment>
<dbReference type="Pfam" id="PF02485">
    <property type="entry name" value="Branch"/>
    <property type="match status" value="1"/>
</dbReference>
<evidence type="ECO:0000313" key="16">
    <source>
        <dbReference type="Proteomes" id="UP000076510"/>
    </source>
</evidence>
<dbReference type="InterPro" id="IPR043538">
    <property type="entry name" value="XYLT"/>
</dbReference>
<evidence type="ECO:0000256" key="14">
    <source>
        <dbReference type="ARBA" id="ARBA00042865"/>
    </source>
</evidence>
<organism evidence="15 16">
    <name type="scientific">Rossellomorea marisflavi</name>
    <dbReference type="NCBI Taxonomy" id="189381"/>
    <lineage>
        <taxon>Bacteria</taxon>
        <taxon>Bacillati</taxon>
        <taxon>Bacillota</taxon>
        <taxon>Bacilli</taxon>
        <taxon>Bacillales</taxon>
        <taxon>Bacillaceae</taxon>
        <taxon>Rossellomorea</taxon>
    </lineage>
</organism>
<dbReference type="GO" id="GO:0046872">
    <property type="term" value="F:metal ion binding"/>
    <property type="evidence" value="ECO:0007669"/>
    <property type="project" value="UniProtKB-KW"/>
</dbReference>
<evidence type="ECO:0000313" key="15">
    <source>
        <dbReference type="EMBL" id="KZE43900.1"/>
    </source>
</evidence>
<protein>
    <recommendedName>
        <fullName evidence="14">Peptide O-xylosyltransferase</fullName>
    </recommendedName>
</protein>
<keyword evidence="3" id="KW-0328">Glycosyltransferase</keyword>
<keyword evidence="11" id="KW-0472">Membrane</keyword>
<accession>A0A161T3M5</accession>